<dbReference type="PANTHER" id="PTHR38795:SF1">
    <property type="entry name" value="DUF6604 DOMAIN-CONTAINING PROTEIN"/>
    <property type="match status" value="1"/>
</dbReference>
<evidence type="ECO:0000256" key="1">
    <source>
        <dbReference type="SAM" id="MobiDB-lite"/>
    </source>
</evidence>
<feature type="region of interest" description="Disordered" evidence="1">
    <location>
        <begin position="39"/>
        <end position="73"/>
    </location>
</feature>
<dbReference type="Pfam" id="PF20253">
    <property type="entry name" value="DUF6604"/>
    <property type="match status" value="1"/>
</dbReference>
<feature type="domain" description="DUF6604" evidence="2">
    <location>
        <begin position="5"/>
        <end position="273"/>
    </location>
</feature>
<reference evidence="3" key="2">
    <citation type="submission" date="2020-10" db="EMBL/GenBank/DDBJ databases">
        <authorList>
            <person name="Peck L.D."/>
            <person name="Nowell R.W."/>
            <person name="Flood J."/>
            <person name="Ryan M.J."/>
            <person name="Barraclough T.G."/>
        </authorList>
    </citation>
    <scope>NUCLEOTIDE SEQUENCE</scope>
    <source>
        <strain evidence="3">IMI 127659i</strain>
    </source>
</reference>
<evidence type="ECO:0000313" key="4">
    <source>
        <dbReference type="Proteomes" id="UP000750502"/>
    </source>
</evidence>
<sequence length="865" mass="97043">MSIYQQYKADTDSVATWLANTAKAHGYDADGAVGAAALENLKKKKKRKGNGKGKGPSRAKNKKAQEKQDPSTKKYVIRVRDFEAMAKHVAETNAVEVPHKTAIALERGIWVRRSFSQKLTESGARKDRRSDASHSHFVEVLEKVRGYLKPIMEAGLFKPDDLDKKTNVKANHPAKGMFDVLNVYTPSEEFLNAPDITPTPTDEPETQYTVEEEVTWEDAFFAFAALLRDYDYLSQEIHSLWEKYASGELDLAAVALATNTAFELAHSMEADIKKLMDKFGGTAIFAHQCFDAACQAMGIDKDKKNQGEVYNLAAYEFAKLLTVNSMSVFKGHVDHHRDAVMPGNYNGSLGWYNEKLGAGGRNNTERWNQDKTALMEVFSGIHFLTTTPGHGDVEDELVRGMGAALKEKKENPRLWISWALQVYLDIVQGLGESVGRGYEQFKQESLKIQKALVDLPKTPERRQVLLAATRWNHDPIFETNQSMMEFGAMAHSDDHEAFQFLRRNPIYCGLLIHHMRSALHYYGVKTAAPSGGLMTTTQLYQALRQEGRIPQGQAWEDLEELWGYQGNPCFFVGNPPTDLEGYYKNYCLCLGTSLTNWAPNRRSANPTEHKGNAPNMKFDGWVSLSLDNRIRVDNAREPWTTETVEEILTEGRKKAMMDGKGRIQENLKQKATEANVSTDISTQQSFAKASQLPAVPKFPSGLIEQLAQVINSEIPRISFNYFSMHNIAWSFLTDLKRALTAEVGPEFLNYVPSEDQLPFVVGYVFSTASGHGSDVRKRGVGNDRFLNVATEVMDEFLHEGKGGIIKEARETDVEPEEVWDIDVDGSESWGPRKFKKEQMDRDGHLGAMASNADVAELMKLLQMMG</sequence>
<dbReference type="AlphaFoldDB" id="A0A9P7L0D7"/>
<comment type="caution">
    <text evidence="3">The sequence shown here is derived from an EMBL/GenBank/DDBJ whole genome shotgun (WGS) entry which is preliminary data.</text>
</comment>
<dbReference type="InterPro" id="IPR046539">
    <property type="entry name" value="DUF6604"/>
</dbReference>
<evidence type="ECO:0000259" key="2">
    <source>
        <dbReference type="Pfam" id="PF20253"/>
    </source>
</evidence>
<accession>A0A9P7L0D7</accession>
<dbReference type="PANTHER" id="PTHR38795">
    <property type="entry name" value="DUF6604 DOMAIN-CONTAINING PROTEIN"/>
    <property type="match status" value="1"/>
</dbReference>
<proteinExistence type="predicted"/>
<dbReference type="Proteomes" id="UP000750502">
    <property type="component" value="Unassembled WGS sequence"/>
</dbReference>
<feature type="compositionally biased region" description="Basic residues" evidence="1">
    <location>
        <begin position="42"/>
        <end position="62"/>
    </location>
</feature>
<reference evidence="3" key="1">
    <citation type="journal article" date="2020" name="bioRxiv">
        <title>Historical genomics reveals the evolutionary mechanisms behind multiple outbreaks of the host-specific coffee wilt pathogen Fusarium xylarioides.</title>
        <authorList>
            <person name="Peck D."/>
            <person name="Nowell R.W."/>
            <person name="Flood J."/>
            <person name="Ryan M.J."/>
            <person name="Barraclough T.G."/>
        </authorList>
    </citation>
    <scope>NUCLEOTIDE SEQUENCE</scope>
    <source>
        <strain evidence="3">IMI 127659i</strain>
    </source>
</reference>
<dbReference type="EMBL" id="JADFTT010000675">
    <property type="protein sequence ID" value="KAG5759355.1"/>
    <property type="molecule type" value="Genomic_DNA"/>
</dbReference>
<gene>
    <name evidence="3" type="ORF">H9Q72_012525</name>
</gene>
<feature type="compositionally biased region" description="Basic and acidic residues" evidence="1">
    <location>
        <begin position="63"/>
        <end position="73"/>
    </location>
</feature>
<dbReference type="OrthoDB" id="5238236at2759"/>
<protein>
    <recommendedName>
        <fullName evidence="2">DUF6604 domain-containing protein</fullName>
    </recommendedName>
</protein>
<name>A0A9P7L0D7_9HYPO</name>
<evidence type="ECO:0000313" key="3">
    <source>
        <dbReference type="EMBL" id="KAG5759355.1"/>
    </source>
</evidence>
<organism evidence="3 4">
    <name type="scientific">Fusarium xylarioides</name>
    <dbReference type="NCBI Taxonomy" id="221167"/>
    <lineage>
        <taxon>Eukaryota</taxon>
        <taxon>Fungi</taxon>
        <taxon>Dikarya</taxon>
        <taxon>Ascomycota</taxon>
        <taxon>Pezizomycotina</taxon>
        <taxon>Sordariomycetes</taxon>
        <taxon>Hypocreomycetidae</taxon>
        <taxon>Hypocreales</taxon>
        <taxon>Nectriaceae</taxon>
        <taxon>Fusarium</taxon>
        <taxon>Fusarium fujikuroi species complex</taxon>
    </lineage>
</organism>
<keyword evidence="4" id="KW-1185">Reference proteome</keyword>